<sequence length="32" mass="3630">DPKAPEFIQVWREVTRTIDGDDAADESEKPIT</sequence>
<accession>A0A0F9G188</accession>
<organism evidence="1">
    <name type="scientific">marine sediment metagenome</name>
    <dbReference type="NCBI Taxonomy" id="412755"/>
    <lineage>
        <taxon>unclassified sequences</taxon>
        <taxon>metagenomes</taxon>
        <taxon>ecological metagenomes</taxon>
    </lineage>
</organism>
<dbReference type="EMBL" id="LAZR01030262">
    <property type="protein sequence ID" value="KKL57152.1"/>
    <property type="molecule type" value="Genomic_DNA"/>
</dbReference>
<proteinExistence type="predicted"/>
<dbReference type="AlphaFoldDB" id="A0A0F9G188"/>
<feature type="non-terminal residue" evidence="1">
    <location>
        <position position="1"/>
    </location>
</feature>
<comment type="caution">
    <text evidence="1">The sequence shown here is derived from an EMBL/GenBank/DDBJ whole genome shotgun (WGS) entry which is preliminary data.</text>
</comment>
<reference evidence="1" key="1">
    <citation type="journal article" date="2015" name="Nature">
        <title>Complex archaea that bridge the gap between prokaryotes and eukaryotes.</title>
        <authorList>
            <person name="Spang A."/>
            <person name="Saw J.H."/>
            <person name="Jorgensen S.L."/>
            <person name="Zaremba-Niedzwiedzka K."/>
            <person name="Martijn J."/>
            <person name="Lind A.E."/>
            <person name="van Eijk R."/>
            <person name="Schleper C."/>
            <person name="Guy L."/>
            <person name="Ettema T.J."/>
        </authorList>
    </citation>
    <scope>NUCLEOTIDE SEQUENCE</scope>
</reference>
<evidence type="ECO:0000313" key="1">
    <source>
        <dbReference type="EMBL" id="KKL57152.1"/>
    </source>
</evidence>
<gene>
    <name evidence="1" type="ORF">LCGC14_2238260</name>
</gene>
<name>A0A0F9G188_9ZZZZ</name>
<protein>
    <submittedName>
        <fullName evidence="1">Uncharacterized protein</fullName>
    </submittedName>
</protein>